<sequence>MLPSHRLYGPGVEDLGAEICQLSRFAVVHLLYRLGVGHHPGVSAHESVDISPDLHRAGIHGVAYRCRRII</sequence>
<dbReference type="AlphaFoldDB" id="A0A645FI20"/>
<dbReference type="EMBL" id="VSSQ01060588">
    <property type="protein sequence ID" value="MPN14007.1"/>
    <property type="molecule type" value="Genomic_DNA"/>
</dbReference>
<proteinExistence type="predicted"/>
<accession>A0A645FI20</accession>
<gene>
    <name evidence="1" type="ORF">SDC9_161333</name>
</gene>
<protein>
    <submittedName>
        <fullName evidence="1">Uncharacterized protein</fullName>
    </submittedName>
</protein>
<reference evidence="1" key="1">
    <citation type="submission" date="2019-08" db="EMBL/GenBank/DDBJ databases">
        <authorList>
            <person name="Kucharzyk K."/>
            <person name="Murdoch R.W."/>
            <person name="Higgins S."/>
            <person name="Loffler F."/>
        </authorList>
    </citation>
    <scope>NUCLEOTIDE SEQUENCE</scope>
</reference>
<organism evidence="1">
    <name type="scientific">bioreactor metagenome</name>
    <dbReference type="NCBI Taxonomy" id="1076179"/>
    <lineage>
        <taxon>unclassified sequences</taxon>
        <taxon>metagenomes</taxon>
        <taxon>ecological metagenomes</taxon>
    </lineage>
</organism>
<evidence type="ECO:0000313" key="1">
    <source>
        <dbReference type="EMBL" id="MPN14007.1"/>
    </source>
</evidence>
<comment type="caution">
    <text evidence="1">The sequence shown here is derived from an EMBL/GenBank/DDBJ whole genome shotgun (WGS) entry which is preliminary data.</text>
</comment>
<name>A0A645FI20_9ZZZZ</name>